<reference evidence="5" key="1">
    <citation type="submission" date="2023-02" db="EMBL/GenBank/DDBJ databases">
        <title>Genome of Flavobacteriaceae gen. nov. sp. strain F89.</title>
        <authorList>
            <person name="Wang Y."/>
        </authorList>
    </citation>
    <scope>NUCLEOTIDE SEQUENCE</scope>
    <source>
        <strain evidence="5">F89</strain>
    </source>
</reference>
<dbReference type="PANTHER" id="PTHR43553">
    <property type="entry name" value="HEAVY METAL TRANSPORTER"/>
    <property type="match status" value="1"/>
</dbReference>
<keyword evidence="6" id="KW-1185">Reference proteome</keyword>
<dbReference type="EMBL" id="JAIRBC010000003">
    <property type="protein sequence ID" value="MCG2459740.1"/>
    <property type="molecule type" value="Genomic_DNA"/>
</dbReference>
<dbReference type="InterPro" id="IPR003593">
    <property type="entry name" value="AAA+_ATPase"/>
</dbReference>
<feature type="domain" description="ABC transporter" evidence="4">
    <location>
        <begin position="198"/>
        <end position="424"/>
    </location>
</feature>
<dbReference type="GO" id="GO:0043190">
    <property type="term" value="C:ATP-binding cassette (ABC) transporter complex"/>
    <property type="evidence" value="ECO:0007669"/>
    <property type="project" value="TreeGrafter"/>
</dbReference>
<dbReference type="Pfam" id="PF00005">
    <property type="entry name" value="ABC_tran"/>
    <property type="match status" value="1"/>
</dbReference>
<dbReference type="GO" id="GO:0016887">
    <property type="term" value="F:ATP hydrolysis activity"/>
    <property type="evidence" value="ECO:0007669"/>
    <property type="project" value="InterPro"/>
</dbReference>
<gene>
    <name evidence="5" type="ORF">K8352_03175</name>
</gene>
<dbReference type="Gene3D" id="3.40.50.300">
    <property type="entry name" value="P-loop containing nucleotide triphosphate hydrolases"/>
    <property type="match status" value="2"/>
</dbReference>
<dbReference type="RefSeq" id="WP_317900884.1">
    <property type="nucleotide sequence ID" value="NZ_JAIRBC010000003.1"/>
</dbReference>
<comment type="caution">
    <text evidence="5">The sequence shown here is derived from an EMBL/GenBank/DDBJ whole genome shotgun (WGS) entry which is preliminary data.</text>
</comment>
<evidence type="ECO:0000256" key="3">
    <source>
        <dbReference type="ARBA" id="ARBA00022840"/>
    </source>
</evidence>
<evidence type="ECO:0000259" key="4">
    <source>
        <dbReference type="PROSITE" id="PS50893"/>
    </source>
</evidence>
<accession>A0AAE3ERG7</accession>
<name>A0AAE3ERG7_9FLAO</name>
<keyword evidence="3 5" id="KW-0067">ATP-binding</keyword>
<evidence type="ECO:0000256" key="2">
    <source>
        <dbReference type="ARBA" id="ARBA00022741"/>
    </source>
</evidence>
<protein>
    <submittedName>
        <fullName evidence="5">ATP-binding cassette domain-containing protein</fullName>
    </submittedName>
</protein>
<dbReference type="SUPFAM" id="SSF52540">
    <property type="entry name" value="P-loop containing nucleoside triphosphate hydrolases"/>
    <property type="match status" value="2"/>
</dbReference>
<dbReference type="CDD" id="cd00267">
    <property type="entry name" value="ABC_ATPase"/>
    <property type="match status" value="1"/>
</dbReference>
<keyword evidence="1" id="KW-0813">Transport</keyword>
<dbReference type="PROSITE" id="PS50893">
    <property type="entry name" value="ABC_TRANSPORTER_2"/>
    <property type="match status" value="1"/>
</dbReference>
<dbReference type="GO" id="GO:0042626">
    <property type="term" value="F:ATPase-coupled transmembrane transporter activity"/>
    <property type="evidence" value="ECO:0007669"/>
    <property type="project" value="TreeGrafter"/>
</dbReference>
<dbReference type="InterPro" id="IPR003439">
    <property type="entry name" value="ABC_transporter-like_ATP-bd"/>
</dbReference>
<dbReference type="InterPro" id="IPR027417">
    <property type="entry name" value="P-loop_NTPase"/>
</dbReference>
<organism evidence="5 6">
    <name type="scientific">Cerina litoralis</name>
    <dbReference type="NCBI Taxonomy" id="2874477"/>
    <lineage>
        <taxon>Bacteria</taxon>
        <taxon>Pseudomonadati</taxon>
        <taxon>Bacteroidota</taxon>
        <taxon>Flavobacteriia</taxon>
        <taxon>Flavobacteriales</taxon>
        <taxon>Flavobacteriaceae</taxon>
        <taxon>Cerina</taxon>
    </lineage>
</organism>
<dbReference type="InterPro" id="IPR050095">
    <property type="entry name" value="ECF_ABC_transporter_ATP-bd"/>
</dbReference>
<dbReference type="SMART" id="SM00382">
    <property type="entry name" value="AAA"/>
    <property type="match status" value="1"/>
</dbReference>
<dbReference type="Proteomes" id="UP001200642">
    <property type="component" value="Unassembled WGS sequence"/>
</dbReference>
<keyword evidence="2" id="KW-0547">Nucleotide-binding</keyword>
<dbReference type="PANTHER" id="PTHR43553:SF3">
    <property type="entry name" value="ABC TRANSPORTER ATP-BINDING PROTEIN MODF"/>
    <property type="match status" value="1"/>
</dbReference>
<evidence type="ECO:0000313" key="5">
    <source>
        <dbReference type="EMBL" id="MCG2459740.1"/>
    </source>
</evidence>
<evidence type="ECO:0000256" key="1">
    <source>
        <dbReference type="ARBA" id="ARBA00022448"/>
    </source>
</evidence>
<proteinExistence type="predicted"/>
<evidence type="ECO:0000313" key="6">
    <source>
        <dbReference type="Proteomes" id="UP001200642"/>
    </source>
</evidence>
<dbReference type="AlphaFoldDB" id="A0AAE3ERG7"/>
<dbReference type="GO" id="GO:0005524">
    <property type="term" value="F:ATP binding"/>
    <property type="evidence" value="ECO:0007669"/>
    <property type="project" value="UniProtKB-KW"/>
</dbReference>
<sequence length="428" mass="48101">MTNKPVSLTSKNHWAVAINNASNKFQLLDLLANGPVPPEFEELRGLQGALFSKLELVRFIDEEERHGAKTLTKDTPQSLKSMSTGEQKKALLKYILAADPDFIVLDNPFDNLDNESQAQLAKSLQEISKHTQLVQIISRKTDLLPFVTRFVTLDRAVLKTFGSISELEHFLATPSKPIFQENIPKPLNTDRFEDEVLIDLKNIAISYDGKPILKNINWKIRPGSFWQLVGKNGSGKTTLLSMITGENSKGYGQDLYIFGKKKGSGESIWDIKKRIGYFTPSMIDKFTGHHSAINMLISGLTDSVGLYLRPTEVQLQLAKEWLELINMWGLKDVYFHDLSMGQQRLLMTVRAMVKHPLLLILDEPTAGLDDKSAALFVALANKIAQESKTAIIFVSHRKEPGLRPQYVFQLEQTKHGSTGKIIKTSQNK</sequence>